<dbReference type="PANTHER" id="PTHR41694">
    <property type="entry name" value="ENDOGENOUS RETROVIRUS GROUP K MEMBER POL PROTEIN"/>
    <property type="match status" value="1"/>
</dbReference>
<dbReference type="Proteomes" id="UP000543364">
    <property type="component" value="Unassembled WGS sequence"/>
</dbReference>
<keyword evidence="2" id="KW-0548">Nucleotidyltransferase</keyword>
<evidence type="ECO:0000313" key="9">
    <source>
        <dbReference type="Proteomes" id="UP000543364"/>
    </source>
</evidence>
<keyword evidence="6" id="KW-0695">RNA-directed DNA polymerase</keyword>
<dbReference type="Gene3D" id="3.30.420.10">
    <property type="entry name" value="Ribonuclease H-like superfamily/Ribonuclease H"/>
    <property type="match status" value="1"/>
</dbReference>
<keyword evidence="1" id="KW-0808">Transferase</keyword>
<dbReference type="GO" id="GO:0004519">
    <property type="term" value="F:endonuclease activity"/>
    <property type="evidence" value="ECO:0007669"/>
    <property type="project" value="UniProtKB-KW"/>
</dbReference>
<keyword evidence="9" id="KW-1185">Reference proteome</keyword>
<dbReference type="AlphaFoldDB" id="A0A7K5TKL4"/>
<evidence type="ECO:0000313" key="8">
    <source>
        <dbReference type="EMBL" id="NWU04878.1"/>
    </source>
</evidence>
<evidence type="ECO:0000256" key="3">
    <source>
        <dbReference type="ARBA" id="ARBA00022722"/>
    </source>
</evidence>
<evidence type="ECO:0000256" key="6">
    <source>
        <dbReference type="ARBA" id="ARBA00022918"/>
    </source>
</evidence>
<dbReference type="SUPFAM" id="SSF53098">
    <property type="entry name" value="Ribonuclease H-like"/>
    <property type="match status" value="1"/>
</dbReference>
<protein>
    <submittedName>
        <fullName evidence="8">POK11 protein</fullName>
    </submittedName>
</protein>
<gene>
    <name evidence="8" type="primary">Ervk11</name>
    <name evidence="8" type="ORF">CEPORN_R15523</name>
</gene>
<dbReference type="PROSITE" id="PS50994">
    <property type="entry name" value="INTEGRASE"/>
    <property type="match status" value="1"/>
</dbReference>
<evidence type="ECO:0000256" key="2">
    <source>
        <dbReference type="ARBA" id="ARBA00022695"/>
    </source>
</evidence>
<name>A0A7K5TKL4_CEPOR</name>
<feature type="non-terminal residue" evidence="8">
    <location>
        <position position="1"/>
    </location>
</feature>
<keyword evidence="4" id="KW-0255">Endonuclease</keyword>
<keyword evidence="3" id="KW-0540">Nuclease</keyword>
<organism evidence="8 9">
    <name type="scientific">Cephalopterus ornatus</name>
    <name type="common">Amazonian umbrellabird</name>
    <dbReference type="NCBI Taxonomy" id="114276"/>
    <lineage>
        <taxon>Eukaryota</taxon>
        <taxon>Metazoa</taxon>
        <taxon>Chordata</taxon>
        <taxon>Craniata</taxon>
        <taxon>Vertebrata</taxon>
        <taxon>Euteleostomi</taxon>
        <taxon>Archelosauria</taxon>
        <taxon>Archosauria</taxon>
        <taxon>Dinosauria</taxon>
        <taxon>Saurischia</taxon>
        <taxon>Theropoda</taxon>
        <taxon>Coelurosauria</taxon>
        <taxon>Aves</taxon>
        <taxon>Neognathae</taxon>
        <taxon>Neoaves</taxon>
        <taxon>Telluraves</taxon>
        <taxon>Australaves</taxon>
        <taxon>Passeriformes</taxon>
        <taxon>Cotingidae</taxon>
        <taxon>Cephalopterus</taxon>
    </lineage>
</organism>
<dbReference type="Pfam" id="PF00665">
    <property type="entry name" value="rve"/>
    <property type="match status" value="1"/>
</dbReference>
<sequence length="64" mass="7208">KDVIRHFTAAFAHMGVPNEIKTDNGPAYVAQRTRDFFALWGINHKTGIPHNPQGQAIVERTHQT</sequence>
<dbReference type="InterPro" id="IPR012337">
    <property type="entry name" value="RNaseH-like_sf"/>
</dbReference>
<dbReference type="InterPro" id="IPR001584">
    <property type="entry name" value="Integrase_cat-core"/>
</dbReference>
<evidence type="ECO:0000256" key="5">
    <source>
        <dbReference type="ARBA" id="ARBA00022801"/>
    </source>
</evidence>
<evidence type="ECO:0000259" key="7">
    <source>
        <dbReference type="PROSITE" id="PS50994"/>
    </source>
</evidence>
<dbReference type="InterPro" id="IPR036397">
    <property type="entry name" value="RNaseH_sf"/>
</dbReference>
<evidence type="ECO:0000256" key="4">
    <source>
        <dbReference type="ARBA" id="ARBA00022759"/>
    </source>
</evidence>
<dbReference type="GO" id="GO:0016787">
    <property type="term" value="F:hydrolase activity"/>
    <property type="evidence" value="ECO:0007669"/>
    <property type="project" value="UniProtKB-KW"/>
</dbReference>
<proteinExistence type="predicted"/>
<dbReference type="GO" id="GO:0003964">
    <property type="term" value="F:RNA-directed DNA polymerase activity"/>
    <property type="evidence" value="ECO:0007669"/>
    <property type="project" value="UniProtKB-KW"/>
</dbReference>
<accession>A0A7K5TKL4</accession>
<dbReference type="GO" id="GO:0035613">
    <property type="term" value="F:RNA stem-loop binding"/>
    <property type="evidence" value="ECO:0007669"/>
    <property type="project" value="TreeGrafter"/>
</dbReference>
<evidence type="ECO:0000256" key="1">
    <source>
        <dbReference type="ARBA" id="ARBA00022679"/>
    </source>
</evidence>
<dbReference type="EMBL" id="VZRE01000024">
    <property type="protein sequence ID" value="NWU04878.1"/>
    <property type="molecule type" value="Genomic_DNA"/>
</dbReference>
<keyword evidence="5" id="KW-0378">Hydrolase</keyword>
<reference evidence="8 9" key="1">
    <citation type="submission" date="2019-09" db="EMBL/GenBank/DDBJ databases">
        <title>Bird 10,000 Genomes (B10K) Project - Family phase.</title>
        <authorList>
            <person name="Zhang G."/>
        </authorList>
    </citation>
    <scope>NUCLEOTIDE SEQUENCE [LARGE SCALE GENOMIC DNA]</scope>
    <source>
        <strain evidence="8">B10K-DU-001-01</strain>
        <tissue evidence="8">Muscle</tissue>
    </source>
</reference>
<dbReference type="GO" id="GO:0015074">
    <property type="term" value="P:DNA integration"/>
    <property type="evidence" value="ECO:0007669"/>
    <property type="project" value="InterPro"/>
</dbReference>
<feature type="domain" description="Integrase catalytic" evidence="7">
    <location>
        <begin position="1"/>
        <end position="64"/>
    </location>
</feature>
<feature type="non-terminal residue" evidence="8">
    <location>
        <position position="64"/>
    </location>
</feature>
<dbReference type="PANTHER" id="PTHR41694:SF3">
    <property type="entry name" value="RNA-DIRECTED DNA POLYMERASE-RELATED"/>
    <property type="match status" value="1"/>
</dbReference>
<comment type="caution">
    <text evidence="8">The sequence shown here is derived from an EMBL/GenBank/DDBJ whole genome shotgun (WGS) entry which is preliminary data.</text>
</comment>